<keyword evidence="1" id="KW-0378">Hydrolase</keyword>
<dbReference type="SFLD" id="SFLDG01129">
    <property type="entry name" value="C1.5:_HAD__Beta-PGM__Phosphata"/>
    <property type="match status" value="1"/>
</dbReference>
<dbReference type="PANTHER" id="PTHR43434:SF1">
    <property type="entry name" value="PHOSPHOGLYCOLATE PHOSPHATASE"/>
    <property type="match status" value="1"/>
</dbReference>
<proteinExistence type="predicted"/>
<dbReference type="GO" id="GO:0006281">
    <property type="term" value="P:DNA repair"/>
    <property type="evidence" value="ECO:0007669"/>
    <property type="project" value="TreeGrafter"/>
</dbReference>
<evidence type="ECO:0000313" key="1">
    <source>
        <dbReference type="EMBL" id="MCS7482690.1"/>
    </source>
</evidence>
<protein>
    <submittedName>
        <fullName evidence="1">Haloacid dehalogenase-like hydrolase</fullName>
    </submittedName>
</protein>
<dbReference type="Gene3D" id="1.10.150.240">
    <property type="entry name" value="Putative phosphatase, domain 2"/>
    <property type="match status" value="1"/>
</dbReference>
<dbReference type="InterPro" id="IPR023214">
    <property type="entry name" value="HAD_sf"/>
</dbReference>
<dbReference type="InterPro" id="IPR036412">
    <property type="entry name" value="HAD-like_sf"/>
</dbReference>
<dbReference type="SFLD" id="SFLDS00003">
    <property type="entry name" value="Haloacid_Dehalogenase"/>
    <property type="match status" value="1"/>
</dbReference>
<dbReference type="PANTHER" id="PTHR43434">
    <property type="entry name" value="PHOSPHOGLYCOLATE PHOSPHATASE"/>
    <property type="match status" value="1"/>
</dbReference>
<accession>A0A9X2VTZ2</accession>
<comment type="caution">
    <text evidence="1">The sequence shown here is derived from an EMBL/GenBank/DDBJ whole genome shotgun (WGS) entry which is preliminary data.</text>
</comment>
<gene>
    <name evidence="1" type="ORF">NZH93_38085</name>
</gene>
<dbReference type="EMBL" id="JANYMP010000025">
    <property type="protein sequence ID" value="MCS7482690.1"/>
    <property type="molecule type" value="Genomic_DNA"/>
</dbReference>
<reference evidence="1" key="1">
    <citation type="submission" date="2022-08" db="EMBL/GenBank/DDBJ databases">
        <authorList>
            <person name="Tistechok S."/>
            <person name="Samborskyy M."/>
            <person name="Roman I."/>
        </authorList>
    </citation>
    <scope>NUCLEOTIDE SEQUENCE</scope>
    <source>
        <strain evidence="1">DSM 103496</strain>
    </source>
</reference>
<dbReference type="Proteomes" id="UP001141259">
    <property type="component" value="Unassembled WGS sequence"/>
</dbReference>
<keyword evidence="2" id="KW-1185">Reference proteome</keyword>
<dbReference type="InterPro" id="IPR050155">
    <property type="entry name" value="HAD-like_hydrolase_sf"/>
</dbReference>
<dbReference type="GO" id="GO:0005829">
    <property type="term" value="C:cytosol"/>
    <property type="evidence" value="ECO:0007669"/>
    <property type="project" value="TreeGrafter"/>
</dbReference>
<sequence length="232" mass="24666">MSVKTLVLWDIDQTLINAMGLGHTWYQVALHAATGVRLRHVPSFPGRTEMAISRELLTLHDLEATDELIAALHRELVAVAEREHPLLATRGQALAGAAEVLEALARREDVVQSVVTGNLVEIARHKLAAYGLDSHVDLDIGGYGSISDQREALVVEAIRLATEKHGHDFPVDSVVVLGDTPHDITAATHHGAIGIGVATGRFTVEELEAAGARAVLADLSDTEAVLAAILGS</sequence>
<evidence type="ECO:0000313" key="2">
    <source>
        <dbReference type="Proteomes" id="UP001141259"/>
    </source>
</evidence>
<dbReference type="Gene3D" id="3.40.50.1000">
    <property type="entry name" value="HAD superfamily/HAD-like"/>
    <property type="match status" value="1"/>
</dbReference>
<dbReference type="Pfam" id="PF12710">
    <property type="entry name" value="HAD"/>
    <property type="match status" value="1"/>
</dbReference>
<dbReference type="GO" id="GO:0008967">
    <property type="term" value="F:phosphoglycolate phosphatase activity"/>
    <property type="evidence" value="ECO:0007669"/>
    <property type="project" value="TreeGrafter"/>
</dbReference>
<organism evidence="1 2">
    <name type="scientific">Umezawaea endophytica</name>
    <dbReference type="NCBI Taxonomy" id="1654476"/>
    <lineage>
        <taxon>Bacteria</taxon>
        <taxon>Bacillati</taxon>
        <taxon>Actinomycetota</taxon>
        <taxon>Actinomycetes</taxon>
        <taxon>Pseudonocardiales</taxon>
        <taxon>Pseudonocardiaceae</taxon>
        <taxon>Umezawaea</taxon>
    </lineage>
</organism>
<dbReference type="RefSeq" id="WP_259628148.1">
    <property type="nucleotide sequence ID" value="NZ_JANYMP010000025.1"/>
</dbReference>
<dbReference type="AlphaFoldDB" id="A0A9X2VTZ2"/>
<name>A0A9X2VTZ2_9PSEU</name>
<dbReference type="SUPFAM" id="SSF56784">
    <property type="entry name" value="HAD-like"/>
    <property type="match status" value="1"/>
</dbReference>
<dbReference type="InterPro" id="IPR023198">
    <property type="entry name" value="PGP-like_dom2"/>
</dbReference>